<dbReference type="Gene3D" id="3.40.50.1110">
    <property type="entry name" value="SGNH hydrolase"/>
    <property type="match status" value="1"/>
</dbReference>
<evidence type="ECO:0000313" key="3">
    <source>
        <dbReference type="Proteomes" id="UP000475249"/>
    </source>
</evidence>
<dbReference type="RefSeq" id="WP_161436955.1">
    <property type="nucleotide sequence ID" value="NZ_WXYO01000008.1"/>
</dbReference>
<feature type="chain" id="PRO_5026907333" evidence="1">
    <location>
        <begin position="20"/>
        <end position="500"/>
    </location>
</feature>
<organism evidence="2 3">
    <name type="scientific">Poritiphilus flavus</name>
    <dbReference type="NCBI Taxonomy" id="2697053"/>
    <lineage>
        <taxon>Bacteria</taxon>
        <taxon>Pseudomonadati</taxon>
        <taxon>Bacteroidota</taxon>
        <taxon>Flavobacteriia</taxon>
        <taxon>Flavobacteriales</taxon>
        <taxon>Flavobacteriaceae</taxon>
        <taxon>Poritiphilus</taxon>
    </lineage>
</organism>
<evidence type="ECO:0000313" key="2">
    <source>
        <dbReference type="EMBL" id="NAS13915.1"/>
    </source>
</evidence>
<dbReference type="EMBL" id="WXYO01000008">
    <property type="protein sequence ID" value="NAS13915.1"/>
    <property type="molecule type" value="Genomic_DNA"/>
</dbReference>
<accession>A0A6L9EGU8</accession>
<dbReference type="PROSITE" id="PS51257">
    <property type="entry name" value="PROKAR_LIPOPROTEIN"/>
    <property type="match status" value="1"/>
</dbReference>
<name>A0A6L9EGU8_9FLAO</name>
<sequence length="500" mass="51578">MKKLLALMAFAGLFLLSCSDDDEVIPPEVVDPPAVEYTSGSANFSNYVAVGNSLTAGFSDAALFMDGQTASMPNMLASNFALAGGGSFSIPFMADNLGGATLGGTPILGNRLILDFSSGSPTPVEVSGMGATEITETLSGPFNNMGVPGAKSYHLVAPGYGNVSGVALGLANPYYARFASSPTATVIGDAAAQAPTFFSLWIGNNDILGYAIAGASGVDQTGNPDPSSYGPADITDPTAFAGIYDGLLATLTASASGGVIANIPDVTSIPFFTTVPHNPVPLDAATAELLNNAYAAYNAGVTQLAGLMALTPQEAEARQISFSAGDTNAVVIIDEDLTDLTGFNPALINMRQATEQDLLIFTSQTFIGTLANPNDPTSINGVAVPLGDEWVLTPEEQITIGNAVMAYNQSLEVLAQTYDVALVDMNTYLDIVDQLGVQLSDGSTVSSTYGTGGGFSLDGVHPSPRGYALIANEFIKTINEKYGSNLPGVEPLDYTGLYVN</sequence>
<keyword evidence="3" id="KW-1185">Reference proteome</keyword>
<dbReference type="AlphaFoldDB" id="A0A6L9EGU8"/>
<dbReference type="SUPFAM" id="SSF52266">
    <property type="entry name" value="SGNH hydrolase"/>
    <property type="match status" value="1"/>
</dbReference>
<reference evidence="2 3" key="1">
    <citation type="submission" date="2020-01" db="EMBL/GenBank/DDBJ databases">
        <title>Bacteria diversity of Porities sp.</title>
        <authorList>
            <person name="Wang G."/>
        </authorList>
    </citation>
    <scope>NUCLEOTIDE SEQUENCE [LARGE SCALE GENOMIC DNA]</scope>
    <source>
        <strain evidence="2 3">R33</strain>
    </source>
</reference>
<dbReference type="InterPro" id="IPR036514">
    <property type="entry name" value="SGNH_hydro_sf"/>
</dbReference>
<gene>
    <name evidence="2" type="ORF">GTQ38_18025</name>
</gene>
<keyword evidence="1" id="KW-0732">Signal</keyword>
<proteinExistence type="predicted"/>
<feature type="signal peptide" evidence="1">
    <location>
        <begin position="1"/>
        <end position="19"/>
    </location>
</feature>
<dbReference type="Proteomes" id="UP000475249">
    <property type="component" value="Unassembled WGS sequence"/>
</dbReference>
<dbReference type="GO" id="GO:0016788">
    <property type="term" value="F:hydrolase activity, acting on ester bonds"/>
    <property type="evidence" value="ECO:0007669"/>
    <property type="project" value="UniProtKB-ARBA"/>
</dbReference>
<protein>
    <submittedName>
        <fullName evidence="2">G-D-S-L family lipolytic protein</fullName>
    </submittedName>
</protein>
<comment type="caution">
    <text evidence="2">The sequence shown here is derived from an EMBL/GenBank/DDBJ whole genome shotgun (WGS) entry which is preliminary data.</text>
</comment>
<evidence type="ECO:0000256" key="1">
    <source>
        <dbReference type="SAM" id="SignalP"/>
    </source>
</evidence>